<protein>
    <submittedName>
        <fullName evidence="2">Uncharacterized protein</fullName>
    </submittedName>
</protein>
<keyword evidence="1" id="KW-0472">Membrane</keyword>
<comment type="caution">
    <text evidence="2">The sequence shown here is derived from an EMBL/GenBank/DDBJ whole genome shotgun (WGS) entry which is preliminary data.</text>
</comment>
<dbReference type="Proteomes" id="UP001183582">
    <property type="component" value="Unassembled WGS sequence"/>
</dbReference>
<dbReference type="RefSeq" id="WP_310891942.1">
    <property type="nucleotide sequence ID" value="NZ_BAAAGR010000003.1"/>
</dbReference>
<gene>
    <name evidence="2" type="ORF">KZC50_12780</name>
</gene>
<dbReference type="GeneID" id="301459123"/>
<dbReference type="EMBL" id="JAHWXH010000003">
    <property type="protein sequence ID" value="MDS0246472.1"/>
    <property type="molecule type" value="Genomic_DNA"/>
</dbReference>
<keyword evidence="1" id="KW-0812">Transmembrane</keyword>
<evidence type="ECO:0000256" key="1">
    <source>
        <dbReference type="SAM" id="Phobius"/>
    </source>
</evidence>
<sequence length="87" mass="10239">MPSLIQQRMSLDRQRIQARWMLLWGYALVYFGVSLYWTASSWFTVLYFLFALVVVAFGIIRVRAARRDRIAFETEHGPDAGRQDPVR</sequence>
<evidence type="ECO:0000313" key="3">
    <source>
        <dbReference type="Proteomes" id="UP001183582"/>
    </source>
</evidence>
<dbReference type="AlphaFoldDB" id="A0AAJ2HIX3"/>
<evidence type="ECO:0000313" key="2">
    <source>
        <dbReference type="EMBL" id="MDS0246472.1"/>
    </source>
</evidence>
<accession>A0AAJ2HIX3</accession>
<name>A0AAJ2HIX3_9MICO</name>
<reference evidence="2 3" key="1">
    <citation type="submission" date="2021-06" db="EMBL/GenBank/DDBJ databases">
        <title>Genome-based taxonomic framework of Microbacterium strains isolated from marine environment, the description of four new species and reclassification of four preexisting species.</title>
        <authorList>
            <person name="Lee S.D."/>
            <person name="Kim S.-M."/>
            <person name="Byeon Y.-S."/>
            <person name="Yang H.L."/>
            <person name="Kim I.S."/>
        </authorList>
    </citation>
    <scope>NUCLEOTIDE SEQUENCE [LARGE SCALE GENOMIC DNA]</scope>
    <source>
        <strain evidence="2 3">KACC 20514</strain>
    </source>
</reference>
<organism evidence="2 3">
    <name type="scientific">Microbacterium aurantiacum</name>
    <dbReference type="NCBI Taxonomy" id="162393"/>
    <lineage>
        <taxon>Bacteria</taxon>
        <taxon>Bacillati</taxon>
        <taxon>Actinomycetota</taxon>
        <taxon>Actinomycetes</taxon>
        <taxon>Micrococcales</taxon>
        <taxon>Microbacteriaceae</taxon>
        <taxon>Microbacterium</taxon>
    </lineage>
</organism>
<feature type="transmembrane region" description="Helical" evidence="1">
    <location>
        <begin position="45"/>
        <end position="62"/>
    </location>
</feature>
<feature type="transmembrane region" description="Helical" evidence="1">
    <location>
        <begin position="21"/>
        <end position="39"/>
    </location>
</feature>
<keyword evidence="1" id="KW-1133">Transmembrane helix</keyword>
<proteinExistence type="predicted"/>